<dbReference type="EMBL" id="CM042039">
    <property type="protein sequence ID" value="KAI3725449.1"/>
    <property type="molecule type" value="Genomic_DNA"/>
</dbReference>
<reference evidence="1 2" key="2">
    <citation type="journal article" date="2022" name="Mol. Ecol. Resour.">
        <title>The genomes of chicory, endive, great burdock and yacon provide insights into Asteraceae paleo-polyploidization history and plant inulin production.</title>
        <authorList>
            <person name="Fan W."/>
            <person name="Wang S."/>
            <person name="Wang H."/>
            <person name="Wang A."/>
            <person name="Jiang F."/>
            <person name="Liu H."/>
            <person name="Zhao H."/>
            <person name="Xu D."/>
            <person name="Zhang Y."/>
        </authorList>
    </citation>
    <scope>NUCLEOTIDE SEQUENCE [LARGE SCALE GENOMIC DNA]</scope>
    <source>
        <strain evidence="2">cv. Yunnan</strain>
        <tissue evidence="1">Leaves</tissue>
    </source>
</reference>
<name>A0ACB9BTT1_9ASTR</name>
<gene>
    <name evidence="1" type="ORF">L1987_65237</name>
</gene>
<accession>A0ACB9BTT1</accession>
<sequence>MFSEGSFSDNDVFVVNHSLDLGNPLLGRVDGGAPKVFHMRDVYGGFDGWFMSTSAIVVGFGGNEDVFESQQQTQLLLTDAMVRNKDVATDCLKAIRKKRVPADNLKQSVANSLLLKIRSVSSKNSCC</sequence>
<proteinExistence type="predicted"/>
<organism evidence="1 2">
    <name type="scientific">Smallanthus sonchifolius</name>
    <dbReference type="NCBI Taxonomy" id="185202"/>
    <lineage>
        <taxon>Eukaryota</taxon>
        <taxon>Viridiplantae</taxon>
        <taxon>Streptophyta</taxon>
        <taxon>Embryophyta</taxon>
        <taxon>Tracheophyta</taxon>
        <taxon>Spermatophyta</taxon>
        <taxon>Magnoliopsida</taxon>
        <taxon>eudicotyledons</taxon>
        <taxon>Gunneridae</taxon>
        <taxon>Pentapetalae</taxon>
        <taxon>asterids</taxon>
        <taxon>campanulids</taxon>
        <taxon>Asterales</taxon>
        <taxon>Asteraceae</taxon>
        <taxon>Asteroideae</taxon>
        <taxon>Heliantheae alliance</taxon>
        <taxon>Millerieae</taxon>
        <taxon>Smallanthus</taxon>
    </lineage>
</organism>
<evidence type="ECO:0000313" key="2">
    <source>
        <dbReference type="Proteomes" id="UP001056120"/>
    </source>
</evidence>
<reference evidence="2" key="1">
    <citation type="journal article" date="2022" name="Mol. Ecol. Resour.">
        <title>The genomes of chicory, endive, great burdock and yacon provide insights into Asteraceae palaeo-polyploidization history and plant inulin production.</title>
        <authorList>
            <person name="Fan W."/>
            <person name="Wang S."/>
            <person name="Wang H."/>
            <person name="Wang A."/>
            <person name="Jiang F."/>
            <person name="Liu H."/>
            <person name="Zhao H."/>
            <person name="Xu D."/>
            <person name="Zhang Y."/>
        </authorList>
    </citation>
    <scope>NUCLEOTIDE SEQUENCE [LARGE SCALE GENOMIC DNA]</scope>
    <source>
        <strain evidence="2">cv. Yunnan</strain>
    </source>
</reference>
<comment type="caution">
    <text evidence="1">The sequence shown here is derived from an EMBL/GenBank/DDBJ whole genome shotgun (WGS) entry which is preliminary data.</text>
</comment>
<keyword evidence="2" id="KW-1185">Reference proteome</keyword>
<evidence type="ECO:0000313" key="1">
    <source>
        <dbReference type="EMBL" id="KAI3725449.1"/>
    </source>
</evidence>
<dbReference type="Proteomes" id="UP001056120">
    <property type="component" value="Linkage Group LG22"/>
</dbReference>
<protein>
    <submittedName>
        <fullName evidence="1">Uncharacterized protein</fullName>
    </submittedName>
</protein>